<evidence type="ECO:0000313" key="5">
    <source>
        <dbReference type="EMBL" id="GMH23777.1"/>
    </source>
</evidence>
<reference evidence="5" key="1">
    <citation type="submission" date="2023-05" db="EMBL/GenBank/DDBJ databases">
        <title>Nepenthes gracilis genome sequencing.</title>
        <authorList>
            <person name="Fukushima K."/>
        </authorList>
    </citation>
    <scope>NUCLEOTIDE SEQUENCE</scope>
    <source>
        <strain evidence="5">SING2019-196</strain>
    </source>
</reference>
<keyword evidence="2" id="KW-0479">Metal-binding</keyword>
<dbReference type="AlphaFoldDB" id="A0AAD3T858"/>
<dbReference type="FunFam" id="3.90.79.10:FF:000015">
    <property type="entry name" value="Nudix hydrolase 8"/>
    <property type="match status" value="1"/>
</dbReference>
<dbReference type="Gene3D" id="3.40.630.30">
    <property type="match status" value="1"/>
</dbReference>
<name>A0AAD3T858_NEPGR</name>
<dbReference type="InterPro" id="IPR000086">
    <property type="entry name" value="NUDIX_hydrolase_dom"/>
</dbReference>
<dbReference type="Pfam" id="PF00293">
    <property type="entry name" value="NUDIX"/>
    <property type="match status" value="1"/>
</dbReference>
<protein>
    <recommendedName>
        <fullName evidence="4">Nudix hydrolase domain-containing protein</fullName>
    </recommendedName>
</protein>
<dbReference type="GO" id="GO:0046872">
    <property type="term" value="F:metal ion binding"/>
    <property type="evidence" value="ECO:0007669"/>
    <property type="project" value="UniProtKB-KW"/>
</dbReference>
<dbReference type="InterPro" id="IPR040618">
    <property type="entry name" value="Pre-Nudix"/>
</dbReference>
<organism evidence="5 6">
    <name type="scientific">Nepenthes gracilis</name>
    <name type="common">Slender pitcher plant</name>
    <dbReference type="NCBI Taxonomy" id="150966"/>
    <lineage>
        <taxon>Eukaryota</taxon>
        <taxon>Viridiplantae</taxon>
        <taxon>Streptophyta</taxon>
        <taxon>Embryophyta</taxon>
        <taxon>Tracheophyta</taxon>
        <taxon>Spermatophyta</taxon>
        <taxon>Magnoliopsida</taxon>
        <taxon>eudicotyledons</taxon>
        <taxon>Gunneridae</taxon>
        <taxon>Pentapetalae</taxon>
        <taxon>Caryophyllales</taxon>
        <taxon>Nepenthaceae</taxon>
        <taxon>Nepenthes</taxon>
    </lineage>
</organism>
<proteinExistence type="inferred from homology"/>
<accession>A0AAD3T858</accession>
<dbReference type="Proteomes" id="UP001279734">
    <property type="component" value="Unassembled WGS sequence"/>
</dbReference>
<dbReference type="InterPro" id="IPR020084">
    <property type="entry name" value="NUDIX_hydrolase_CS"/>
</dbReference>
<keyword evidence="6" id="KW-1185">Reference proteome</keyword>
<dbReference type="InterPro" id="IPR015797">
    <property type="entry name" value="NUDIX_hydrolase-like_dom_sf"/>
</dbReference>
<feature type="domain" description="Nudix hydrolase" evidence="4">
    <location>
        <begin position="178"/>
        <end position="307"/>
    </location>
</feature>
<gene>
    <name evidence="5" type="ORF">Nepgr_025620</name>
</gene>
<dbReference type="PANTHER" id="PTHR13994">
    <property type="entry name" value="NUDIX HYDROLASE RELATED"/>
    <property type="match status" value="1"/>
</dbReference>
<dbReference type="InterPro" id="IPR003293">
    <property type="entry name" value="Nudix_hydrolase6-like"/>
</dbReference>
<dbReference type="GO" id="GO:0047631">
    <property type="term" value="F:ADP-ribose diphosphatase activity"/>
    <property type="evidence" value="ECO:0007669"/>
    <property type="project" value="TreeGrafter"/>
</dbReference>
<evidence type="ECO:0000256" key="3">
    <source>
        <dbReference type="ARBA" id="ARBA00022801"/>
    </source>
</evidence>
<dbReference type="EMBL" id="BSYO01000026">
    <property type="protein sequence ID" value="GMH23777.1"/>
    <property type="molecule type" value="Genomic_DNA"/>
</dbReference>
<comment type="similarity">
    <text evidence="1">Belongs to the Nudix hydrolase family.</text>
</comment>
<evidence type="ECO:0000256" key="1">
    <source>
        <dbReference type="ARBA" id="ARBA00005582"/>
    </source>
</evidence>
<dbReference type="PANTHER" id="PTHR13994:SF53">
    <property type="entry name" value="NUDIX HYDROLASE 8-LIKE"/>
    <property type="match status" value="1"/>
</dbReference>
<dbReference type="GO" id="GO:0051287">
    <property type="term" value="F:NAD binding"/>
    <property type="evidence" value="ECO:0007669"/>
    <property type="project" value="TreeGrafter"/>
</dbReference>
<evidence type="ECO:0000256" key="2">
    <source>
        <dbReference type="ARBA" id="ARBA00022723"/>
    </source>
</evidence>
<dbReference type="FunFam" id="3.40.630.30:FF:000016">
    <property type="entry name" value="nudix hydrolase 2"/>
    <property type="match status" value="1"/>
</dbReference>
<evidence type="ECO:0000259" key="4">
    <source>
        <dbReference type="PROSITE" id="PS51462"/>
    </source>
</evidence>
<dbReference type="SUPFAM" id="SSF55811">
    <property type="entry name" value="Nudix"/>
    <property type="match status" value="1"/>
</dbReference>
<dbReference type="Pfam" id="PF18290">
    <property type="entry name" value="Nudix_hydro"/>
    <property type="match status" value="1"/>
</dbReference>
<dbReference type="PROSITE" id="PS00893">
    <property type="entry name" value="NUDIX_BOX"/>
    <property type="match status" value="1"/>
</dbReference>
<dbReference type="PROSITE" id="PS51462">
    <property type="entry name" value="NUDIX"/>
    <property type="match status" value="1"/>
</dbReference>
<dbReference type="CDD" id="cd04670">
    <property type="entry name" value="NUDIX_ASFGF2_Nudt6"/>
    <property type="match status" value="1"/>
</dbReference>
<dbReference type="PRINTS" id="PR01356">
    <property type="entry name" value="GFGPROTEIN"/>
</dbReference>
<evidence type="ECO:0000313" key="6">
    <source>
        <dbReference type="Proteomes" id="UP001279734"/>
    </source>
</evidence>
<sequence>MVETLERFQLPGFPKPVFSNGSAISWLKSCKFSEVSRSLSWKPFPCKTSTAKLSYSNGSSAFRGGQPPRKTEILAVPPAPTLSFELLDAWDDEYSGVIVDPESLPSSAKAFSSSLRASLSHWKLQGKRGIWLKIHLQQADLVPLAIQEGFNYHHAEPGYVMLTRWIPDEPCTLPAGPSHHIGIGGFVINDDREVLVVKEKCPCSCSGVWKLPTGYIDKSEDIFSGAMREVKEETGVDTIFLKMVAFRHAHHVAFEKSDLLFVCMLKPLSFKITIDEEEIQAAKWMPLQELLEQTTYEGDHLSRRVIEICIATYENRYRGFVAHQLSSKLDGKLSYLYYDDVVLFKSLSKYR</sequence>
<keyword evidence="3" id="KW-0378">Hydrolase</keyword>
<dbReference type="Gene3D" id="3.90.79.10">
    <property type="entry name" value="Nucleoside Triphosphate Pyrophosphohydrolase"/>
    <property type="match status" value="1"/>
</dbReference>
<comment type="caution">
    <text evidence="5">The sequence shown here is derived from an EMBL/GenBank/DDBJ whole genome shotgun (WGS) entry which is preliminary data.</text>
</comment>
<dbReference type="GO" id="GO:0035529">
    <property type="term" value="F:NADH pyrophosphatase activity"/>
    <property type="evidence" value="ECO:0007669"/>
    <property type="project" value="TreeGrafter"/>
</dbReference>